<feature type="signal peptide" evidence="10">
    <location>
        <begin position="1"/>
        <end position="19"/>
    </location>
</feature>
<evidence type="ECO:0000259" key="11">
    <source>
        <dbReference type="PROSITE" id="PS51123"/>
    </source>
</evidence>
<dbReference type="PROSITE" id="PS51257">
    <property type="entry name" value="PROKAR_LIPOPROTEIN"/>
    <property type="match status" value="1"/>
</dbReference>
<dbReference type="GO" id="GO:0009279">
    <property type="term" value="C:cell outer membrane"/>
    <property type="evidence" value="ECO:0007669"/>
    <property type="project" value="UniProtKB-SubCell"/>
</dbReference>
<evidence type="ECO:0000256" key="9">
    <source>
        <dbReference type="SAM" id="MobiDB-lite"/>
    </source>
</evidence>
<keyword evidence="7 8" id="KW-0131">Cell cycle</keyword>
<dbReference type="CDD" id="cd07185">
    <property type="entry name" value="OmpA_C-like"/>
    <property type="match status" value="1"/>
</dbReference>
<evidence type="ECO:0000256" key="8">
    <source>
        <dbReference type="HAMAP-Rule" id="MF_02204"/>
    </source>
</evidence>
<dbReference type="NCBIfam" id="TIGR02802">
    <property type="entry name" value="Pal_lipo"/>
    <property type="match status" value="1"/>
</dbReference>
<feature type="domain" description="OmpA-like" evidence="11">
    <location>
        <begin position="68"/>
        <end position="181"/>
    </location>
</feature>
<keyword evidence="4 8" id="KW-0564">Palmitate</keyword>
<evidence type="ECO:0000256" key="6">
    <source>
        <dbReference type="ARBA" id="ARBA00023288"/>
    </source>
</evidence>
<name>A0A0F7K493_9GAMM</name>
<dbReference type="InterPro" id="IPR050330">
    <property type="entry name" value="Bact_OuterMem_StrucFunc"/>
</dbReference>
<evidence type="ECO:0000256" key="5">
    <source>
        <dbReference type="ARBA" id="ARBA00023237"/>
    </source>
</evidence>
<organism evidence="12 13">
    <name type="scientific">Sedimenticola thiotaurini</name>
    <dbReference type="NCBI Taxonomy" id="1543721"/>
    <lineage>
        <taxon>Bacteria</taxon>
        <taxon>Pseudomonadati</taxon>
        <taxon>Pseudomonadota</taxon>
        <taxon>Gammaproteobacteria</taxon>
        <taxon>Chromatiales</taxon>
        <taxon>Sedimenticolaceae</taxon>
        <taxon>Sedimenticola</taxon>
    </lineage>
</organism>
<accession>A0A0F7K493</accession>
<dbReference type="PRINTS" id="PR01021">
    <property type="entry name" value="OMPADOMAIN"/>
</dbReference>
<protein>
    <recommendedName>
        <fullName evidence="8">Peptidoglycan-associated lipoprotein</fullName>
        <shortName evidence="8">PAL</shortName>
    </recommendedName>
</protein>
<dbReference type="HAMAP" id="MF_02204">
    <property type="entry name" value="Pal"/>
    <property type="match status" value="1"/>
</dbReference>
<feature type="chain" id="PRO_5002517850" description="Peptidoglycan-associated lipoprotein" evidence="10">
    <location>
        <begin position="20"/>
        <end position="181"/>
    </location>
</feature>
<feature type="region of interest" description="Disordered" evidence="9">
    <location>
        <begin position="27"/>
        <end position="47"/>
    </location>
</feature>
<keyword evidence="13" id="KW-1185">Reference proteome</keyword>
<comment type="function">
    <text evidence="8">Part of the Tol-Pal system, which plays a role in outer membrane invagination during cell division and is important for maintaining outer membrane integrity.</text>
</comment>
<comment type="subcellular location">
    <subcellularLocation>
        <location evidence="8">Cell outer membrane</location>
        <topology evidence="8">Lipid-anchor</topology>
    </subcellularLocation>
</comment>
<evidence type="ECO:0000256" key="10">
    <source>
        <dbReference type="SAM" id="SignalP"/>
    </source>
</evidence>
<evidence type="ECO:0000256" key="7">
    <source>
        <dbReference type="ARBA" id="ARBA00023306"/>
    </source>
</evidence>
<evidence type="ECO:0000256" key="2">
    <source>
        <dbReference type="ARBA" id="ARBA00022729"/>
    </source>
</evidence>
<dbReference type="Proteomes" id="UP000034410">
    <property type="component" value="Chromosome"/>
</dbReference>
<evidence type="ECO:0000313" key="12">
    <source>
        <dbReference type="EMBL" id="AKH21783.1"/>
    </source>
</evidence>
<evidence type="ECO:0000313" key="13">
    <source>
        <dbReference type="Proteomes" id="UP000034410"/>
    </source>
</evidence>
<keyword evidence="5 8" id="KW-0998">Cell outer membrane</keyword>
<dbReference type="SUPFAM" id="SSF103088">
    <property type="entry name" value="OmpA-like"/>
    <property type="match status" value="1"/>
</dbReference>
<dbReference type="OrthoDB" id="9809164at2"/>
<dbReference type="AlphaFoldDB" id="A0A0F7K493"/>
<dbReference type="InterPro" id="IPR036737">
    <property type="entry name" value="OmpA-like_sf"/>
</dbReference>
<keyword evidence="6 8" id="KW-0449">Lipoprotein</keyword>
<evidence type="ECO:0000256" key="1">
    <source>
        <dbReference type="ARBA" id="ARBA00022618"/>
    </source>
</evidence>
<dbReference type="GO" id="GO:0051301">
    <property type="term" value="P:cell division"/>
    <property type="evidence" value="ECO:0007669"/>
    <property type="project" value="UniProtKB-UniRule"/>
</dbReference>
<evidence type="ECO:0000256" key="3">
    <source>
        <dbReference type="ARBA" id="ARBA00023136"/>
    </source>
</evidence>
<proteinExistence type="inferred from homology"/>
<dbReference type="InterPro" id="IPR006665">
    <property type="entry name" value="OmpA-like"/>
</dbReference>
<dbReference type="RefSeq" id="WP_046860704.1">
    <property type="nucleotide sequence ID" value="NZ_CP011412.1"/>
</dbReference>
<dbReference type="InterPro" id="IPR039001">
    <property type="entry name" value="Pal"/>
</dbReference>
<evidence type="ECO:0000256" key="4">
    <source>
        <dbReference type="ARBA" id="ARBA00023139"/>
    </source>
</evidence>
<dbReference type="Gene3D" id="3.30.1330.60">
    <property type="entry name" value="OmpA-like domain"/>
    <property type="match status" value="1"/>
</dbReference>
<keyword evidence="1 8" id="KW-0132">Cell division</keyword>
<comment type="similarity">
    <text evidence="8">Belongs to the Pal lipoprotein family.</text>
</comment>
<dbReference type="InterPro" id="IPR006664">
    <property type="entry name" value="OMP_bac"/>
</dbReference>
<dbReference type="PROSITE" id="PS51123">
    <property type="entry name" value="OMPA_2"/>
    <property type="match status" value="1"/>
</dbReference>
<sequence>MKLSLSKIVPLLAFTLLLAGCSSMPGMSGSDANQEGAPVTEGGQDAATDGAQISGAVEGGEWSGSPLENPDSLLYTKTIYFDYDIDEVRADYRDVVAAHGDYLAANPSVTVTIEGHADERGSREYNIALGERRANGVKRLLMAQGAAESQIITISYGEERPAAMGSGETSWELNRRAEIVY</sequence>
<keyword evidence="2 8" id="KW-0732">Signal</keyword>
<reference evidence="12 13" key="1">
    <citation type="journal article" date="2015" name="Genome Announc.">
        <title>Complete Genome Sequence of Sedimenticola thiotaurini Strain SIP-G1, a Polyphosphate- and Polyhydroxyalkanoate-Accumulating Sulfur-Oxidizing Gammaproteobacterium Isolated from Salt Marsh Sediments.</title>
        <authorList>
            <person name="Flood B.E."/>
            <person name="Jones D.S."/>
            <person name="Bailey J.V."/>
        </authorList>
    </citation>
    <scope>NUCLEOTIDE SEQUENCE [LARGE SCALE GENOMIC DNA]</scope>
    <source>
        <strain evidence="12 13">SIP-G1</strain>
    </source>
</reference>
<dbReference type="PATRIC" id="fig|1543721.4.peg.3549"/>
<dbReference type="EMBL" id="CP011412">
    <property type="protein sequence ID" value="AKH21783.1"/>
    <property type="molecule type" value="Genomic_DNA"/>
</dbReference>
<dbReference type="PANTHER" id="PTHR30329">
    <property type="entry name" value="STATOR ELEMENT OF FLAGELLAR MOTOR COMPLEX"/>
    <property type="match status" value="1"/>
</dbReference>
<keyword evidence="3 8" id="KW-0472">Membrane</keyword>
<comment type="subunit">
    <text evidence="8">The Tol-Pal system is composed of five core proteins: the inner membrane proteins TolA, TolQ and TolR, the periplasmic protein TolB and the outer membrane protein Pal. They form a network linking the inner and outer membranes and the peptidoglycan layer.</text>
</comment>
<dbReference type="InterPro" id="IPR014169">
    <property type="entry name" value="Pal_lipo_C"/>
</dbReference>
<dbReference type="Pfam" id="PF00691">
    <property type="entry name" value="OmpA"/>
    <property type="match status" value="1"/>
</dbReference>
<dbReference type="KEGG" id="seds:AAY24_17160"/>
<dbReference type="PANTHER" id="PTHR30329:SF21">
    <property type="entry name" value="LIPOPROTEIN YIAD-RELATED"/>
    <property type="match status" value="1"/>
</dbReference>
<gene>
    <name evidence="8" type="primary">pal</name>
    <name evidence="12" type="ORF">AAY24_17160</name>
</gene>